<accession>A0AAD6T2R9</accession>
<sequence>MIRLKPFLHTTTTATKTAPAVLHIHPGFSHPSSPSTSHGPLSLAPMESVVLPRATQTTRQAASRGRLLLRLNINPSTRLTTGPLRQSPATAFPLCPIPKAVTYAAVSSPSPRYAHGPQRYLDGSAFWSLSCFLCTSPRSFRFVLFLPCCASMEALKNKGMGETRRCHPTMVISGRFPCRRRNNLGELPPQSSTACGDVTRRVYRVLVFDMLVAVSPSLPYASCLSGFPLPTYGDSALPPPLSPAAHDVMMSRRFLGLSWNPMAQRAPPTLEDAEKIHRSLKWMGSHTMVPRVAHFFLWAPRLSWSAPADVEAADNYSAGGDFRGWAPSWRFLRVVQIYRGGARGYNCLTALDGSGQNNMWTIPSVELHQPTPKLKATDPSADPY</sequence>
<protein>
    <submittedName>
        <fullName evidence="1">Uncharacterized protein</fullName>
    </submittedName>
</protein>
<evidence type="ECO:0000313" key="1">
    <source>
        <dbReference type="EMBL" id="KAJ7038644.1"/>
    </source>
</evidence>
<dbReference type="Proteomes" id="UP001218188">
    <property type="component" value="Unassembled WGS sequence"/>
</dbReference>
<reference evidence="1" key="1">
    <citation type="submission" date="2023-03" db="EMBL/GenBank/DDBJ databases">
        <title>Massive genome expansion in bonnet fungi (Mycena s.s.) driven by repeated elements and novel gene families across ecological guilds.</title>
        <authorList>
            <consortium name="Lawrence Berkeley National Laboratory"/>
            <person name="Harder C.B."/>
            <person name="Miyauchi S."/>
            <person name="Viragh M."/>
            <person name="Kuo A."/>
            <person name="Thoen E."/>
            <person name="Andreopoulos B."/>
            <person name="Lu D."/>
            <person name="Skrede I."/>
            <person name="Drula E."/>
            <person name="Henrissat B."/>
            <person name="Morin E."/>
            <person name="Kohler A."/>
            <person name="Barry K."/>
            <person name="LaButti K."/>
            <person name="Morin E."/>
            <person name="Salamov A."/>
            <person name="Lipzen A."/>
            <person name="Mereny Z."/>
            <person name="Hegedus B."/>
            <person name="Baldrian P."/>
            <person name="Stursova M."/>
            <person name="Weitz H."/>
            <person name="Taylor A."/>
            <person name="Grigoriev I.V."/>
            <person name="Nagy L.G."/>
            <person name="Martin F."/>
            <person name="Kauserud H."/>
        </authorList>
    </citation>
    <scope>NUCLEOTIDE SEQUENCE</scope>
    <source>
        <strain evidence="1">CBHHK200</strain>
    </source>
</reference>
<dbReference type="EMBL" id="JARJCM010000031">
    <property type="protein sequence ID" value="KAJ7038644.1"/>
    <property type="molecule type" value="Genomic_DNA"/>
</dbReference>
<gene>
    <name evidence="1" type="ORF">C8F04DRAFT_1255931</name>
</gene>
<name>A0AAD6T2R9_9AGAR</name>
<organism evidence="1 2">
    <name type="scientific">Mycena alexandri</name>
    <dbReference type="NCBI Taxonomy" id="1745969"/>
    <lineage>
        <taxon>Eukaryota</taxon>
        <taxon>Fungi</taxon>
        <taxon>Dikarya</taxon>
        <taxon>Basidiomycota</taxon>
        <taxon>Agaricomycotina</taxon>
        <taxon>Agaricomycetes</taxon>
        <taxon>Agaricomycetidae</taxon>
        <taxon>Agaricales</taxon>
        <taxon>Marasmiineae</taxon>
        <taxon>Mycenaceae</taxon>
        <taxon>Mycena</taxon>
    </lineage>
</organism>
<dbReference type="AlphaFoldDB" id="A0AAD6T2R9"/>
<keyword evidence="2" id="KW-1185">Reference proteome</keyword>
<comment type="caution">
    <text evidence="1">The sequence shown here is derived from an EMBL/GenBank/DDBJ whole genome shotgun (WGS) entry which is preliminary data.</text>
</comment>
<proteinExistence type="predicted"/>
<evidence type="ECO:0000313" key="2">
    <source>
        <dbReference type="Proteomes" id="UP001218188"/>
    </source>
</evidence>